<feature type="domain" description="Restriction endonuclease type IV Mrr" evidence="1">
    <location>
        <begin position="9"/>
        <end position="121"/>
    </location>
</feature>
<comment type="caution">
    <text evidence="2">The sequence shown here is derived from an EMBL/GenBank/DDBJ whole genome shotgun (WGS) entry which is preliminary data.</text>
</comment>
<keyword evidence="3" id="KW-1185">Reference proteome</keyword>
<organism evidence="2 3">
    <name type="scientific">Methylobacterium gnaphalii</name>
    <dbReference type="NCBI Taxonomy" id="1010610"/>
    <lineage>
        <taxon>Bacteria</taxon>
        <taxon>Pseudomonadati</taxon>
        <taxon>Pseudomonadota</taxon>
        <taxon>Alphaproteobacteria</taxon>
        <taxon>Hyphomicrobiales</taxon>
        <taxon>Methylobacteriaceae</taxon>
        <taxon>Methylobacterium</taxon>
    </lineage>
</organism>
<dbReference type="AlphaFoldDB" id="A0A512JPW3"/>
<dbReference type="Proteomes" id="UP000321750">
    <property type="component" value="Unassembled WGS sequence"/>
</dbReference>
<reference evidence="2 3" key="1">
    <citation type="submission" date="2019-07" db="EMBL/GenBank/DDBJ databases">
        <title>Whole genome shotgun sequence of Methylobacterium gnaphalii NBRC 107716.</title>
        <authorList>
            <person name="Hosoyama A."/>
            <person name="Uohara A."/>
            <person name="Ohji S."/>
            <person name="Ichikawa N."/>
        </authorList>
    </citation>
    <scope>NUCLEOTIDE SEQUENCE [LARGE SCALE GENOMIC DNA]</scope>
    <source>
        <strain evidence="2 3">NBRC 107716</strain>
    </source>
</reference>
<accession>A0A512JPW3</accession>
<dbReference type="InterPro" id="IPR007560">
    <property type="entry name" value="Restrct_endonuc_IV_Mrr"/>
</dbReference>
<dbReference type="InterPro" id="IPR011335">
    <property type="entry name" value="Restrct_endonuc-II-like"/>
</dbReference>
<dbReference type="RefSeq" id="WP_170246064.1">
    <property type="nucleotide sequence ID" value="NZ_BJZV01000027.1"/>
</dbReference>
<dbReference type="SUPFAM" id="SSF52980">
    <property type="entry name" value="Restriction endonuclease-like"/>
    <property type="match status" value="1"/>
</dbReference>
<protein>
    <recommendedName>
        <fullName evidence="1">Restriction endonuclease type IV Mrr domain-containing protein</fullName>
    </recommendedName>
</protein>
<gene>
    <name evidence="2" type="ORF">MGN01_38490</name>
</gene>
<evidence type="ECO:0000313" key="3">
    <source>
        <dbReference type="Proteomes" id="UP000321750"/>
    </source>
</evidence>
<dbReference type="GO" id="GO:0009307">
    <property type="term" value="P:DNA restriction-modification system"/>
    <property type="evidence" value="ECO:0007669"/>
    <property type="project" value="InterPro"/>
</dbReference>
<dbReference type="GO" id="GO:0004519">
    <property type="term" value="F:endonuclease activity"/>
    <property type="evidence" value="ECO:0007669"/>
    <property type="project" value="InterPro"/>
</dbReference>
<name>A0A512JPW3_9HYPH</name>
<dbReference type="Pfam" id="PF04471">
    <property type="entry name" value="Mrr_cat"/>
    <property type="match status" value="1"/>
</dbReference>
<sequence>MITQREPPTWEALEEAVRQILAECGMDAVRQAAIALPRGGEAAVDVMATETVNGIKTVTLCECKNWKSNVPQDVVFSFRTVMAEAGAHRGYIISKVGFQPGALLAAHNTNIELLTFAQFQQRHFEKWVGARTWSLARAVDSIETYYEPFGIPGMNLIEDEAEREAYYRVWRKYLFIGAILPAFSPYLRQLGQATPLPGLPIDLRGVVRDEFKVEVPADLAAATGYQEFLELLEAYAREGLAVLRALNPITRDKVPGAVERDD</sequence>
<dbReference type="EMBL" id="BJZV01000027">
    <property type="protein sequence ID" value="GEP12004.1"/>
    <property type="molecule type" value="Genomic_DNA"/>
</dbReference>
<evidence type="ECO:0000259" key="1">
    <source>
        <dbReference type="Pfam" id="PF04471"/>
    </source>
</evidence>
<evidence type="ECO:0000313" key="2">
    <source>
        <dbReference type="EMBL" id="GEP12004.1"/>
    </source>
</evidence>
<proteinExistence type="predicted"/>
<dbReference type="GO" id="GO:0003677">
    <property type="term" value="F:DNA binding"/>
    <property type="evidence" value="ECO:0007669"/>
    <property type="project" value="InterPro"/>
</dbReference>